<dbReference type="SMART" id="SM00875">
    <property type="entry name" value="BACK"/>
    <property type="match status" value="1"/>
</dbReference>
<dbReference type="Pfam" id="PF07707">
    <property type="entry name" value="BACK"/>
    <property type="match status" value="1"/>
</dbReference>
<organism evidence="5 6">
    <name type="scientific">Phrynocephalus forsythii</name>
    <dbReference type="NCBI Taxonomy" id="171643"/>
    <lineage>
        <taxon>Eukaryota</taxon>
        <taxon>Metazoa</taxon>
        <taxon>Chordata</taxon>
        <taxon>Craniata</taxon>
        <taxon>Vertebrata</taxon>
        <taxon>Euteleostomi</taxon>
        <taxon>Lepidosauria</taxon>
        <taxon>Squamata</taxon>
        <taxon>Bifurcata</taxon>
        <taxon>Unidentata</taxon>
        <taxon>Episquamata</taxon>
        <taxon>Toxicofera</taxon>
        <taxon>Iguania</taxon>
        <taxon>Acrodonta</taxon>
        <taxon>Agamidae</taxon>
        <taxon>Agaminae</taxon>
        <taxon>Phrynocephalus</taxon>
    </lineage>
</organism>
<evidence type="ECO:0000256" key="3">
    <source>
        <dbReference type="SAM" id="MobiDB-lite"/>
    </source>
</evidence>
<dbReference type="InterPro" id="IPR011705">
    <property type="entry name" value="BACK"/>
</dbReference>
<evidence type="ECO:0000256" key="1">
    <source>
        <dbReference type="ARBA" id="ARBA00022441"/>
    </source>
</evidence>
<dbReference type="Gene3D" id="3.30.710.10">
    <property type="entry name" value="Potassium Channel Kv1.1, Chain A"/>
    <property type="match status" value="1"/>
</dbReference>
<keyword evidence="2" id="KW-0677">Repeat</keyword>
<dbReference type="InterPro" id="IPR011333">
    <property type="entry name" value="SKP1/BTB/POZ_sf"/>
</dbReference>
<proteinExistence type="predicted"/>
<dbReference type="SUPFAM" id="SSF117281">
    <property type="entry name" value="Kelch motif"/>
    <property type="match status" value="1"/>
</dbReference>
<feature type="compositionally biased region" description="Basic residues" evidence="3">
    <location>
        <begin position="18"/>
        <end position="27"/>
    </location>
</feature>
<dbReference type="PANTHER" id="PTHR24412">
    <property type="entry name" value="KELCH PROTEIN"/>
    <property type="match status" value="1"/>
</dbReference>
<dbReference type="Proteomes" id="UP001142489">
    <property type="component" value="Unassembled WGS sequence"/>
</dbReference>
<dbReference type="Pfam" id="PF01344">
    <property type="entry name" value="Kelch_1"/>
    <property type="match status" value="1"/>
</dbReference>
<dbReference type="SUPFAM" id="SSF54695">
    <property type="entry name" value="POZ domain"/>
    <property type="match status" value="1"/>
</dbReference>
<dbReference type="InterPro" id="IPR015915">
    <property type="entry name" value="Kelch-typ_b-propeller"/>
</dbReference>
<sequence>MKEESSFGTKGPDQKAALHQRNRRHPEKLRNTSCHADRMLRTLNVYRREGNLTDVVLKSDGKSLSLALDYMYGEKVAIRPDNAPGLLELSHVLQIPKLRVACATILEGHLSLGNCLPLLKLATSFSLSSLAGKSKLLVLGGFAEVSRHKQFLEMDAQTLEGCLSSERLAVPNEAVVFEAVMRWVRHDLPARKEVLGDLLGHVRLPLLDPVYFLEKVESEELIWGSPACLPWLREARRSYILGADVSSPRLRPRRFMEVAEMIAVIGGCDKNGLLQLPFVDLFHPTSRQWKPLPSLPGYTKSEFAVCTLKNDIYLSGGHINSRDVWLLSSRLNVWIKVARLQKGRWRHKMATLHGKIYAVGGYDGVHRLASVECYDPFSNRWASLPPLPEAVSSAAVAPCLSKIYVIGGAVGGGTSTSKVQCYNPEENTWSLLSPSPFSQRCIEAVTLDGSIYVAGGLLSQIFCYNPQSDTWTKAASLPGPLESCGVTACGGKIYILGGRNEQAEGTDQVYALDTATGKVEPQPPLRRCTSYHGCVTILRHTNQ</sequence>
<dbReference type="PANTHER" id="PTHR24412:SF187">
    <property type="entry name" value="KELCH-LIKE PROTEIN 35"/>
    <property type="match status" value="1"/>
</dbReference>
<name>A0A9Q0XNJ9_9SAUR</name>
<dbReference type="Pfam" id="PF00651">
    <property type="entry name" value="BTB"/>
    <property type="match status" value="1"/>
</dbReference>
<evidence type="ECO:0000256" key="2">
    <source>
        <dbReference type="ARBA" id="ARBA00022737"/>
    </source>
</evidence>
<dbReference type="EMBL" id="JAPFRF010000010">
    <property type="protein sequence ID" value="KAJ7319742.1"/>
    <property type="molecule type" value="Genomic_DNA"/>
</dbReference>
<dbReference type="OrthoDB" id="19132at2759"/>
<dbReference type="Pfam" id="PF24681">
    <property type="entry name" value="Kelch_KLHDC2_KLHL20_DRC7"/>
    <property type="match status" value="1"/>
</dbReference>
<dbReference type="AlphaFoldDB" id="A0A9Q0XNJ9"/>
<dbReference type="GO" id="GO:0031463">
    <property type="term" value="C:Cul3-RING ubiquitin ligase complex"/>
    <property type="evidence" value="ECO:0007669"/>
    <property type="project" value="TreeGrafter"/>
</dbReference>
<reference evidence="5" key="1">
    <citation type="journal article" date="2023" name="DNA Res.">
        <title>Chromosome-level genome assembly of Phrynocephalus forsythii using third-generation DNA sequencing and Hi-C analysis.</title>
        <authorList>
            <person name="Qi Y."/>
            <person name="Zhao W."/>
            <person name="Zhao Y."/>
            <person name="Niu C."/>
            <person name="Cao S."/>
            <person name="Zhang Y."/>
        </authorList>
    </citation>
    <scope>NUCLEOTIDE SEQUENCE</scope>
    <source>
        <tissue evidence="5">Muscle</tissue>
    </source>
</reference>
<dbReference type="Gene3D" id="1.25.40.420">
    <property type="match status" value="1"/>
</dbReference>
<dbReference type="Gene3D" id="2.120.10.80">
    <property type="entry name" value="Kelch-type beta propeller"/>
    <property type="match status" value="2"/>
</dbReference>
<dbReference type="PIRSF" id="PIRSF037037">
    <property type="entry name" value="Kelch-like_protein_gigaxonin"/>
    <property type="match status" value="1"/>
</dbReference>
<dbReference type="FunFam" id="1.25.40.420:FF:000001">
    <property type="entry name" value="Kelch-like family member 12"/>
    <property type="match status" value="1"/>
</dbReference>
<dbReference type="GO" id="GO:0005737">
    <property type="term" value="C:cytoplasm"/>
    <property type="evidence" value="ECO:0007669"/>
    <property type="project" value="TreeGrafter"/>
</dbReference>
<gene>
    <name evidence="5" type="ORF">JRQ81_019253</name>
</gene>
<protein>
    <recommendedName>
        <fullName evidence="4">BACK domain-containing protein</fullName>
    </recommendedName>
</protein>
<evidence type="ECO:0000313" key="6">
    <source>
        <dbReference type="Proteomes" id="UP001142489"/>
    </source>
</evidence>
<comment type="caution">
    <text evidence="5">The sequence shown here is derived from an EMBL/GenBank/DDBJ whole genome shotgun (WGS) entry which is preliminary data.</text>
</comment>
<dbReference type="InterPro" id="IPR017096">
    <property type="entry name" value="BTB-kelch_protein"/>
</dbReference>
<keyword evidence="1" id="KW-0880">Kelch repeat</keyword>
<dbReference type="SMART" id="SM00612">
    <property type="entry name" value="Kelch"/>
    <property type="match status" value="6"/>
</dbReference>
<keyword evidence="6" id="KW-1185">Reference proteome</keyword>
<evidence type="ECO:0000259" key="4">
    <source>
        <dbReference type="SMART" id="SM00875"/>
    </source>
</evidence>
<evidence type="ECO:0000313" key="5">
    <source>
        <dbReference type="EMBL" id="KAJ7319742.1"/>
    </source>
</evidence>
<feature type="domain" description="BACK" evidence="4">
    <location>
        <begin position="115"/>
        <end position="217"/>
    </location>
</feature>
<accession>A0A9Q0XNJ9</accession>
<dbReference type="InterPro" id="IPR006652">
    <property type="entry name" value="Kelch_1"/>
</dbReference>
<feature type="region of interest" description="Disordered" evidence="3">
    <location>
        <begin position="1"/>
        <end position="31"/>
    </location>
</feature>
<dbReference type="GO" id="GO:0006511">
    <property type="term" value="P:ubiquitin-dependent protein catabolic process"/>
    <property type="evidence" value="ECO:0007669"/>
    <property type="project" value="TreeGrafter"/>
</dbReference>
<dbReference type="InterPro" id="IPR000210">
    <property type="entry name" value="BTB/POZ_dom"/>
</dbReference>